<evidence type="ECO:0000256" key="1">
    <source>
        <dbReference type="ARBA" id="ARBA00022679"/>
    </source>
</evidence>
<dbReference type="GO" id="GO:0009098">
    <property type="term" value="P:L-leucine biosynthetic process"/>
    <property type="evidence" value="ECO:0007669"/>
    <property type="project" value="TreeGrafter"/>
</dbReference>
<dbReference type="Gene3D" id="3.30.160.270">
    <property type="match status" value="1"/>
</dbReference>
<sequence length="549" mass="60113">MESASSPITEPQQVIVFDTTLRDGDQAGVLFDEDQKVVIAHSLEDIGVDVIEAGNAFSGTFDQRSIARIAQEVRRPVICSLAICKRESVEASAKALERAEHPRIHIYRASSREHLDKVFHGMGEEQYLDDIAAHIELARRYVPDVEYSAEDATNTPREFLARIGIRAAEAGATTFNIPDTYGQALPTEMEELMAYLSQNIPAIREHRMRQSTHNHDDHGLATANTLYALKGMGDALKQAELTVNGLGERAGNASLAETVMTARYRKDRFPMVNFDHIRAEMLVRLSRIVSALSRVSVPRNTPFVGTGINALGTGTHVAAQDRIGIRNGAYRDNVPQDVGFDDFNIEFGATSGKGVADVYARQLGYHIPETDLVPFTAFAKAFAETKRGTECRIVTPDEYRSLLFQYFGVGVPIESTGGTQFLRAAKNGQWEVHLTVSGRNGEQTLTGHSEEKQGVLQAVTAILREQSGLDFQLIDQWEESDQTQGERSGSVTGVTIRIGKMECQGTAQGTDVTETTVRALFDAVNKAKLASLLTEQQSATSVGAPGRVK</sequence>
<dbReference type="Gene3D" id="3.20.20.70">
    <property type="entry name" value="Aldolase class I"/>
    <property type="match status" value="1"/>
</dbReference>
<dbReference type="EMBL" id="CP013065">
    <property type="protein sequence ID" value="ALM12896.1"/>
    <property type="molecule type" value="Genomic_DNA"/>
</dbReference>
<evidence type="ECO:0000313" key="4">
    <source>
        <dbReference type="EMBL" id="ALM12896.1"/>
    </source>
</evidence>
<proteinExistence type="predicted"/>
<dbReference type="Proteomes" id="UP000069135">
    <property type="component" value="Chromosome"/>
</dbReference>
<accession>A0A0S1SLS0</accession>
<dbReference type="InterPro" id="IPR050073">
    <property type="entry name" value="2-IPM_HCS-like"/>
</dbReference>
<dbReference type="STRING" id="1735162.PeribacterB2_0195"/>
<evidence type="ECO:0000259" key="3">
    <source>
        <dbReference type="PROSITE" id="PS50991"/>
    </source>
</evidence>
<dbReference type="SUPFAM" id="SSF110921">
    <property type="entry name" value="2-isopropylmalate synthase LeuA, allosteric (dimerisation) domain"/>
    <property type="match status" value="1"/>
</dbReference>
<accession>A0A0S1SHC7</accession>
<dbReference type="KEGG" id="prf:PeribacterA2_0195"/>
<dbReference type="InterPro" id="IPR013785">
    <property type="entry name" value="Aldolase_TIM"/>
</dbReference>
<keyword evidence="1" id="KW-0808">Transferase</keyword>
<evidence type="ECO:0000313" key="5">
    <source>
        <dbReference type="Proteomes" id="UP000069135"/>
    </source>
</evidence>
<dbReference type="InterPro" id="IPR000891">
    <property type="entry name" value="PYR_CT"/>
</dbReference>
<accession>A0A0S1SME1</accession>
<dbReference type="AlphaFoldDB" id="A0A0S1SME1"/>
<gene>
    <name evidence="4" type="ORF">PeribacterD1_0195</name>
</gene>
<evidence type="ECO:0000256" key="2">
    <source>
        <dbReference type="ARBA" id="ARBA00023211"/>
    </source>
</evidence>
<name>A0A0S1SME1_9BACT</name>
<reference evidence="4 5" key="2">
    <citation type="journal article" date="2016" name="PeerJ">
        <title>Analysis of five complete genome sequences for members of the class Peribacteria in the recently recognized Peregrinibacteria bacterial phylum.</title>
        <authorList>
            <person name="Anantharaman K."/>
            <person name="Brown C.T."/>
            <person name="Burstein D."/>
            <person name="Castelle C.J."/>
            <person name="Probst A.J."/>
            <person name="Thomas B.C."/>
            <person name="Williams K.H."/>
            <person name="Banfield J.F."/>
        </authorList>
    </citation>
    <scope>NUCLEOTIDE SEQUENCE [LARGE SCALE GENOMIC DNA]</scope>
    <source>
        <strain evidence="4">RIFOXYD1_FULL_PER-ii_59_16</strain>
    </source>
</reference>
<accession>A0A0S1SXA7</accession>
<protein>
    <submittedName>
        <fullName evidence="4">2-isopropylmalate synthase</fullName>
    </submittedName>
</protein>
<reference evidence="5" key="1">
    <citation type="submission" date="2015-10" db="EMBL/GenBank/DDBJ databases">
        <title>Analysis of five complete genome sequences for members of the class Peribacteria in the recently recognized Peregrinibacteria bacterial phylum.</title>
        <authorList>
            <person name="Anantharaman K."/>
            <person name="Brown C.T."/>
            <person name="Burstein D."/>
            <person name="Castelle C.J."/>
            <person name="Probst A.J."/>
            <person name="Thomas B.C."/>
            <person name="Williams K.H."/>
            <person name="Banfield J.F."/>
        </authorList>
    </citation>
    <scope>NUCLEOTIDE SEQUENCE [LARGE SCALE GENOMIC DNA]</scope>
</reference>
<dbReference type="PROSITE" id="PS50991">
    <property type="entry name" value="PYR_CT"/>
    <property type="match status" value="1"/>
</dbReference>
<dbReference type="SUPFAM" id="SSF51569">
    <property type="entry name" value="Aldolase"/>
    <property type="match status" value="1"/>
</dbReference>
<feature type="domain" description="Pyruvate carboxyltransferase" evidence="3">
    <location>
        <begin position="14"/>
        <end position="278"/>
    </location>
</feature>
<keyword evidence="2" id="KW-0464">Manganese</keyword>
<accession>A0A0S1ST71</accession>
<dbReference type="PANTHER" id="PTHR10277">
    <property type="entry name" value="HOMOCITRATE SYNTHASE-RELATED"/>
    <property type="match status" value="1"/>
</dbReference>
<dbReference type="InterPro" id="IPR036230">
    <property type="entry name" value="LeuA_allosteric_dom_sf"/>
</dbReference>
<dbReference type="PANTHER" id="PTHR10277:SF9">
    <property type="entry name" value="2-ISOPROPYLMALATE SYNTHASE 1, CHLOROPLASTIC-RELATED"/>
    <property type="match status" value="1"/>
</dbReference>
<dbReference type="Pfam" id="PF00682">
    <property type="entry name" value="HMGL-like"/>
    <property type="match status" value="1"/>
</dbReference>
<dbReference type="GO" id="GO:0003852">
    <property type="term" value="F:2-isopropylmalate synthase activity"/>
    <property type="evidence" value="ECO:0007669"/>
    <property type="project" value="TreeGrafter"/>
</dbReference>
<organism evidence="4 5">
    <name type="scientific">Candidatus Peribacter riflensis</name>
    <dbReference type="NCBI Taxonomy" id="1735162"/>
    <lineage>
        <taxon>Bacteria</taxon>
        <taxon>Candidatus Peregrinibacteriota</taxon>
        <taxon>Candidatus Peribacteria</taxon>
        <taxon>Candidatus Peribacterales</taxon>
        <taxon>Candidatus Peribacteraceae</taxon>
        <taxon>Candidatus Peribacter</taxon>
    </lineage>
</organism>